<name>A0A8T2SRL8_CERRI</name>
<keyword evidence="2" id="KW-0812">Transmembrane</keyword>
<evidence type="ECO:0000256" key="2">
    <source>
        <dbReference type="SAM" id="Phobius"/>
    </source>
</evidence>
<dbReference type="AlphaFoldDB" id="A0A8T2SRL8"/>
<evidence type="ECO:0000313" key="3">
    <source>
        <dbReference type="EMBL" id="KAH7372372.1"/>
    </source>
</evidence>
<gene>
    <name evidence="3" type="ORF">KP509_17G000100</name>
</gene>
<dbReference type="OrthoDB" id="1892673at2759"/>
<accession>A0A8T2SRL8</accession>
<protein>
    <submittedName>
        <fullName evidence="3">Uncharacterized protein</fullName>
    </submittedName>
</protein>
<keyword evidence="2" id="KW-1133">Transmembrane helix</keyword>
<evidence type="ECO:0000256" key="1">
    <source>
        <dbReference type="SAM" id="MobiDB-lite"/>
    </source>
</evidence>
<proteinExistence type="predicted"/>
<comment type="caution">
    <text evidence="3">The sequence shown here is derived from an EMBL/GenBank/DDBJ whole genome shotgun (WGS) entry which is preliminary data.</text>
</comment>
<feature type="compositionally biased region" description="Polar residues" evidence="1">
    <location>
        <begin position="1"/>
        <end position="16"/>
    </location>
</feature>
<keyword evidence="4" id="KW-1185">Reference proteome</keyword>
<dbReference type="EMBL" id="CM035422">
    <property type="protein sequence ID" value="KAH7372372.1"/>
    <property type="molecule type" value="Genomic_DNA"/>
</dbReference>
<keyword evidence="2" id="KW-0472">Membrane</keyword>
<feature type="transmembrane region" description="Helical" evidence="2">
    <location>
        <begin position="54"/>
        <end position="75"/>
    </location>
</feature>
<dbReference type="Proteomes" id="UP000825935">
    <property type="component" value="Chromosome 17"/>
</dbReference>
<evidence type="ECO:0000313" key="4">
    <source>
        <dbReference type="Proteomes" id="UP000825935"/>
    </source>
</evidence>
<feature type="compositionally biased region" description="Basic and acidic residues" evidence="1">
    <location>
        <begin position="17"/>
        <end position="30"/>
    </location>
</feature>
<feature type="region of interest" description="Disordered" evidence="1">
    <location>
        <begin position="1"/>
        <end position="43"/>
    </location>
</feature>
<sequence>MSHQTAWQKNLDTTKMSGEELKKLNLENAKRPPGQSPGQFMHQQGGVGIKRAGAYPFLLAGCGLVVAIGTLAYYTRTKPEESKIKDTTHQRRS</sequence>
<dbReference type="OMA" id="MADTHKM"/>
<reference evidence="3" key="1">
    <citation type="submission" date="2021-08" db="EMBL/GenBank/DDBJ databases">
        <title>WGS assembly of Ceratopteris richardii.</title>
        <authorList>
            <person name="Marchant D.B."/>
            <person name="Chen G."/>
            <person name="Jenkins J."/>
            <person name="Shu S."/>
            <person name="Leebens-Mack J."/>
            <person name="Grimwood J."/>
            <person name="Schmutz J."/>
            <person name="Soltis P."/>
            <person name="Soltis D."/>
            <person name="Chen Z.-H."/>
        </authorList>
    </citation>
    <scope>NUCLEOTIDE SEQUENCE</scope>
    <source>
        <strain evidence="3">Whitten #5841</strain>
        <tissue evidence="3">Leaf</tissue>
    </source>
</reference>
<organism evidence="3 4">
    <name type="scientific">Ceratopteris richardii</name>
    <name type="common">Triangle waterfern</name>
    <dbReference type="NCBI Taxonomy" id="49495"/>
    <lineage>
        <taxon>Eukaryota</taxon>
        <taxon>Viridiplantae</taxon>
        <taxon>Streptophyta</taxon>
        <taxon>Embryophyta</taxon>
        <taxon>Tracheophyta</taxon>
        <taxon>Polypodiopsida</taxon>
        <taxon>Polypodiidae</taxon>
        <taxon>Polypodiales</taxon>
        <taxon>Pteridineae</taxon>
        <taxon>Pteridaceae</taxon>
        <taxon>Parkerioideae</taxon>
        <taxon>Ceratopteris</taxon>
    </lineage>
</organism>